<keyword evidence="3" id="KW-1185">Reference proteome</keyword>
<protein>
    <submittedName>
        <fullName evidence="2">Uncharacterized protein</fullName>
    </submittedName>
</protein>
<dbReference type="OrthoDB" id="10651889at2759"/>
<dbReference type="EMBL" id="BDGG01000003">
    <property type="protein sequence ID" value="GAU95193.1"/>
    <property type="molecule type" value="Genomic_DNA"/>
</dbReference>
<feature type="region of interest" description="Disordered" evidence="1">
    <location>
        <begin position="128"/>
        <end position="156"/>
    </location>
</feature>
<sequence length="230" mass="25511">MADVNDDGEAGWLNYHLVFPDRNGLSYDALFNLALVVDHITVDAPMGDTRSQSQDDLHEVVTGDRPLVVINDVHDAPASPPHLIRYVTYPFDTLTEDPPQPVQNIVPPFDSMDVPMPVDSWNDFVSDAVEEDEDSERESGYRSEDAEMDDEDADGYTADTESLERVEQMSENRIVDDLSNGRARRILALANGVDISVPRTLSGVRGLLACELLGPIRRPPVRLQSGTYSK</sequence>
<dbReference type="AlphaFoldDB" id="A0A1D1V8P4"/>
<name>A0A1D1V8P4_RAMVA</name>
<evidence type="ECO:0000313" key="3">
    <source>
        <dbReference type="Proteomes" id="UP000186922"/>
    </source>
</evidence>
<reference evidence="2 3" key="1">
    <citation type="journal article" date="2016" name="Nat. Commun.">
        <title>Extremotolerant tardigrade genome and improved radiotolerance of human cultured cells by tardigrade-unique protein.</title>
        <authorList>
            <person name="Hashimoto T."/>
            <person name="Horikawa D.D."/>
            <person name="Saito Y."/>
            <person name="Kuwahara H."/>
            <person name="Kozuka-Hata H."/>
            <person name="Shin-I T."/>
            <person name="Minakuchi Y."/>
            <person name="Ohishi K."/>
            <person name="Motoyama A."/>
            <person name="Aizu T."/>
            <person name="Enomoto A."/>
            <person name="Kondo K."/>
            <person name="Tanaka S."/>
            <person name="Hara Y."/>
            <person name="Koshikawa S."/>
            <person name="Sagara H."/>
            <person name="Miura T."/>
            <person name="Yokobori S."/>
            <person name="Miyagawa K."/>
            <person name="Suzuki Y."/>
            <person name="Kubo T."/>
            <person name="Oyama M."/>
            <person name="Kohara Y."/>
            <person name="Fujiyama A."/>
            <person name="Arakawa K."/>
            <person name="Katayama T."/>
            <person name="Toyoda A."/>
            <person name="Kunieda T."/>
        </authorList>
    </citation>
    <scope>NUCLEOTIDE SEQUENCE [LARGE SCALE GENOMIC DNA]</scope>
    <source>
        <strain evidence="2 3">YOKOZUNA-1</strain>
    </source>
</reference>
<comment type="caution">
    <text evidence="2">The sequence shown here is derived from an EMBL/GenBank/DDBJ whole genome shotgun (WGS) entry which is preliminary data.</text>
</comment>
<organism evidence="2 3">
    <name type="scientific">Ramazzottius varieornatus</name>
    <name type="common">Water bear</name>
    <name type="synonym">Tardigrade</name>
    <dbReference type="NCBI Taxonomy" id="947166"/>
    <lineage>
        <taxon>Eukaryota</taxon>
        <taxon>Metazoa</taxon>
        <taxon>Ecdysozoa</taxon>
        <taxon>Tardigrada</taxon>
        <taxon>Eutardigrada</taxon>
        <taxon>Parachela</taxon>
        <taxon>Hypsibioidea</taxon>
        <taxon>Ramazzottiidae</taxon>
        <taxon>Ramazzottius</taxon>
    </lineage>
</organism>
<evidence type="ECO:0000313" key="2">
    <source>
        <dbReference type="EMBL" id="GAU95193.1"/>
    </source>
</evidence>
<gene>
    <name evidence="2" type="primary">RvY_06853-1</name>
    <name evidence="2" type="synonym">RvY_06853.1</name>
    <name evidence="2" type="ORF">RvY_06853</name>
</gene>
<proteinExistence type="predicted"/>
<accession>A0A1D1V8P4</accession>
<evidence type="ECO:0000256" key="1">
    <source>
        <dbReference type="SAM" id="MobiDB-lite"/>
    </source>
</evidence>
<dbReference type="Proteomes" id="UP000186922">
    <property type="component" value="Unassembled WGS sequence"/>
</dbReference>